<organism evidence="6 7">
    <name type="scientific">Hydrotalea sandarakina</name>
    <dbReference type="NCBI Taxonomy" id="1004304"/>
    <lineage>
        <taxon>Bacteria</taxon>
        <taxon>Pseudomonadati</taxon>
        <taxon>Bacteroidota</taxon>
        <taxon>Chitinophagia</taxon>
        <taxon>Chitinophagales</taxon>
        <taxon>Chitinophagaceae</taxon>
        <taxon>Hydrotalea</taxon>
    </lineage>
</organism>
<proteinExistence type="predicted"/>
<dbReference type="AlphaFoldDB" id="A0A2W7RN80"/>
<dbReference type="GO" id="GO:0003700">
    <property type="term" value="F:DNA-binding transcription factor activity"/>
    <property type="evidence" value="ECO:0007669"/>
    <property type="project" value="InterPro"/>
</dbReference>
<evidence type="ECO:0000259" key="5">
    <source>
        <dbReference type="PROSITE" id="PS50937"/>
    </source>
</evidence>
<keyword evidence="3 6" id="KW-0238">DNA-binding</keyword>
<reference evidence="6 7" key="1">
    <citation type="submission" date="2018-06" db="EMBL/GenBank/DDBJ databases">
        <title>Genomic Encyclopedia of Archaeal and Bacterial Type Strains, Phase II (KMG-II): from individual species to whole genera.</title>
        <authorList>
            <person name="Goeker M."/>
        </authorList>
    </citation>
    <scope>NUCLEOTIDE SEQUENCE [LARGE SCALE GENOMIC DNA]</scope>
    <source>
        <strain evidence="6 7">DSM 23241</strain>
    </source>
</reference>
<comment type="caution">
    <text evidence="6">The sequence shown here is derived from an EMBL/GenBank/DDBJ whole genome shotgun (WGS) entry which is preliminary data.</text>
</comment>
<dbReference type="PANTHER" id="PTHR30204:SF69">
    <property type="entry name" value="MERR-FAMILY TRANSCRIPTIONAL REGULATOR"/>
    <property type="match status" value="1"/>
</dbReference>
<dbReference type="InterPro" id="IPR036594">
    <property type="entry name" value="Meth_synthase_dom"/>
</dbReference>
<evidence type="ECO:0000256" key="3">
    <source>
        <dbReference type="ARBA" id="ARBA00023125"/>
    </source>
</evidence>
<dbReference type="InterPro" id="IPR036724">
    <property type="entry name" value="Cobalamin-bd_sf"/>
</dbReference>
<dbReference type="OrthoDB" id="9800334at2"/>
<dbReference type="SMART" id="SM00422">
    <property type="entry name" value="HTH_MERR"/>
    <property type="match status" value="1"/>
</dbReference>
<evidence type="ECO:0000313" key="6">
    <source>
        <dbReference type="EMBL" id="PZX62243.1"/>
    </source>
</evidence>
<accession>A0A2W7RN80</accession>
<evidence type="ECO:0000256" key="4">
    <source>
        <dbReference type="ARBA" id="ARBA00023163"/>
    </source>
</evidence>
<dbReference type="CDD" id="cd01104">
    <property type="entry name" value="HTH_MlrA-CarA"/>
    <property type="match status" value="1"/>
</dbReference>
<dbReference type="RefSeq" id="WP_111295307.1">
    <property type="nucleotide sequence ID" value="NZ_QKZV01000005.1"/>
</dbReference>
<dbReference type="Gene3D" id="1.10.1240.10">
    <property type="entry name" value="Methionine synthase domain"/>
    <property type="match status" value="1"/>
</dbReference>
<keyword evidence="4" id="KW-0804">Transcription</keyword>
<dbReference type="GO" id="GO:0046872">
    <property type="term" value="F:metal ion binding"/>
    <property type="evidence" value="ECO:0007669"/>
    <property type="project" value="InterPro"/>
</dbReference>
<dbReference type="SUPFAM" id="SSF52242">
    <property type="entry name" value="Cobalamin (vitamin B12)-binding domain"/>
    <property type="match status" value="1"/>
</dbReference>
<dbReference type="InterPro" id="IPR003759">
    <property type="entry name" value="Cbl-bd_cap"/>
</dbReference>
<feature type="domain" description="HTH merR-type" evidence="5">
    <location>
        <begin position="3"/>
        <end position="72"/>
    </location>
</feature>
<protein>
    <submittedName>
        <fullName evidence="6">DNA-binding transcriptional MerR regulator</fullName>
    </submittedName>
</protein>
<keyword evidence="7" id="KW-1185">Reference proteome</keyword>
<evidence type="ECO:0000256" key="2">
    <source>
        <dbReference type="ARBA" id="ARBA00023015"/>
    </source>
</evidence>
<keyword evidence="1" id="KW-0678">Repressor</keyword>
<dbReference type="PANTHER" id="PTHR30204">
    <property type="entry name" value="REDOX-CYCLING DRUG-SENSING TRANSCRIPTIONAL ACTIVATOR SOXR"/>
    <property type="match status" value="1"/>
</dbReference>
<gene>
    <name evidence="6" type="ORF">LX80_01725</name>
</gene>
<dbReference type="GO" id="GO:0003677">
    <property type="term" value="F:DNA binding"/>
    <property type="evidence" value="ECO:0007669"/>
    <property type="project" value="UniProtKB-KW"/>
</dbReference>
<dbReference type="Gene3D" id="1.10.1660.10">
    <property type="match status" value="1"/>
</dbReference>
<dbReference type="InterPro" id="IPR047057">
    <property type="entry name" value="MerR_fam"/>
</dbReference>
<dbReference type="InterPro" id="IPR000551">
    <property type="entry name" value="MerR-type_HTH_dom"/>
</dbReference>
<dbReference type="Pfam" id="PF02607">
    <property type="entry name" value="B12-binding_2"/>
    <property type="match status" value="1"/>
</dbReference>
<evidence type="ECO:0000313" key="7">
    <source>
        <dbReference type="Proteomes" id="UP000249720"/>
    </source>
</evidence>
<dbReference type="GO" id="GO:0031419">
    <property type="term" value="F:cobalamin binding"/>
    <property type="evidence" value="ECO:0007669"/>
    <property type="project" value="InterPro"/>
</dbReference>
<keyword evidence="2" id="KW-0805">Transcription regulation</keyword>
<dbReference type="Proteomes" id="UP000249720">
    <property type="component" value="Unassembled WGS sequence"/>
</dbReference>
<sequence>MNAFTIKDLENLSGIKAHTIRIWEQRYNFLKPQRTETNIRLYSNEELRKLLNIALLNKYGFKISHIDRMNADEINDKILSLASVEAQQERIVNELIGHMVYLNLEAFEAVLDNYILAKGIEKSITQIIFTFLERIGILWLTNHINPAQEHLVTNIIRQKLIVGIESTHSHLPLNKTALLFLPEGEYHELGLLFMYYLLKSRGVKIYYLGANIPFKDMAYVVHLKHPDFLYTHLTSVTNHFNLEKMLLQLNNEMPDVPVLISGQLVQQYKKKVPKNIYFKKSLNEVMEYIASIGKAS</sequence>
<evidence type="ECO:0000256" key="1">
    <source>
        <dbReference type="ARBA" id="ARBA00022491"/>
    </source>
</evidence>
<dbReference type="Gene3D" id="3.40.50.280">
    <property type="entry name" value="Cobalamin-binding domain"/>
    <property type="match status" value="1"/>
</dbReference>
<dbReference type="EMBL" id="QKZV01000005">
    <property type="protein sequence ID" value="PZX62243.1"/>
    <property type="molecule type" value="Genomic_DNA"/>
</dbReference>
<name>A0A2W7RN80_9BACT</name>
<dbReference type="InterPro" id="IPR009061">
    <property type="entry name" value="DNA-bd_dom_put_sf"/>
</dbReference>
<dbReference type="Pfam" id="PF13411">
    <property type="entry name" value="MerR_1"/>
    <property type="match status" value="1"/>
</dbReference>
<dbReference type="PROSITE" id="PS50937">
    <property type="entry name" value="HTH_MERR_2"/>
    <property type="match status" value="1"/>
</dbReference>
<dbReference type="SUPFAM" id="SSF46955">
    <property type="entry name" value="Putative DNA-binding domain"/>
    <property type="match status" value="1"/>
</dbReference>